<dbReference type="InterPro" id="IPR008928">
    <property type="entry name" value="6-hairpin_glycosidase_sf"/>
</dbReference>
<dbReference type="GO" id="GO:0004553">
    <property type="term" value="F:hydrolase activity, hydrolyzing O-glycosyl compounds"/>
    <property type="evidence" value="ECO:0007669"/>
    <property type="project" value="InterPro"/>
</dbReference>
<organism evidence="5 6">
    <name type="scientific">Geodermatophilus obscurus (strain ATCC 25078 / DSM 43160 / JCM 3152 / CCUG 61914 / KCC A-0152 / KCTC 9177 / NBRC 13315 / NRRL B-3577 / G-20)</name>
    <dbReference type="NCBI Taxonomy" id="526225"/>
    <lineage>
        <taxon>Bacteria</taxon>
        <taxon>Bacillati</taxon>
        <taxon>Actinomycetota</taxon>
        <taxon>Actinomycetes</taxon>
        <taxon>Geodermatophilales</taxon>
        <taxon>Geodermatophilaceae</taxon>
        <taxon>Geodermatophilus</taxon>
    </lineage>
</organism>
<keyword evidence="4" id="KW-0812">Transmembrane</keyword>
<dbReference type="GO" id="GO:0005975">
    <property type="term" value="P:carbohydrate metabolic process"/>
    <property type="evidence" value="ECO:0007669"/>
    <property type="project" value="InterPro"/>
</dbReference>
<proteinExistence type="inferred from homology"/>
<dbReference type="Pfam" id="PF01270">
    <property type="entry name" value="Glyco_hydro_8"/>
    <property type="match status" value="1"/>
</dbReference>
<dbReference type="STRING" id="526225.Gobs_0231"/>
<keyword evidence="4" id="KW-0472">Membrane</keyword>
<comment type="similarity">
    <text evidence="1">Belongs to the glycosyl hydrolase 8 (cellulase D) family.</text>
</comment>
<dbReference type="KEGG" id="gob:Gobs_0231"/>
<evidence type="ECO:0000256" key="2">
    <source>
        <dbReference type="ARBA" id="ARBA00022801"/>
    </source>
</evidence>
<dbReference type="HOGENOM" id="CLU_053317_0_0_11"/>
<reference evidence="6" key="2">
    <citation type="submission" date="2010-01" db="EMBL/GenBank/DDBJ databases">
        <title>The complete genome of Geodermatophilus obscurus DSM 43160.</title>
        <authorList>
            <consortium name="US DOE Joint Genome Institute (JGI-PGF)"/>
            <person name="Lucas S."/>
            <person name="Copeland A."/>
            <person name="Lapidus A."/>
            <person name="Glavina del Rio T."/>
            <person name="Dalin E."/>
            <person name="Tice H."/>
            <person name="Bruce D."/>
            <person name="Goodwin L."/>
            <person name="Pitluck S."/>
            <person name="Kyrpides N."/>
            <person name="Mavromatis K."/>
            <person name="Ivanova N."/>
            <person name="Munk A.C."/>
            <person name="Brettin T."/>
            <person name="Detter J.C."/>
            <person name="Han C."/>
            <person name="Larimer F."/>
            <person name="Land M."/>
            <person name="Hauser L."/>
            <person name="Markowitz V."/>
            <person name="Cheng J.-F."/>
            <person name="Hugenholtz P."/>
            <person name="Woyke T."/>
            <person name="Wu D."/>
            <person name="Jando M."/>
            <person name="Schneider S."/>
            <person name="Klenk H.-P."/>
            <person name="Eisen J.A."/>
        </authorList>
    </citation>
    <scope>NUCLEOTIDE SEQUENCE [LARGE SCALE GENOMIC DNA]</scope>
    <source>
        <strain evidence="6">ATCC 25078 / DSM 43160 / JCM 3152 / KCC A-0152 / KCTC 9177 / NBRC 13315 / NRRL B-3577 / G-20</strain>
    </source>
</reference>
<evidence type="ECO:0000256" key="3">
    <source>
        <dbReference type="ARBA" id="ARBA00023295"/>
    </source>
</evidence>
<evidence type="ECO:0000313" key="5">
    <source>
        <dbReference type="EMBL" id="ADB73036.1"/>
    </source>
</evidence>
<feature type="transmembrane region" description="Helical" evidence="4">
    <location>
        <begin position="31"/>
        <end position="49"/>
    </location>
</feature>
<dbReference type="eggNOG" id="COG3405">
    <property type="taxonomic scope" value="Bacteria"/>
</dbReference>
<evidence type="ECO:0000256" key="1">
    <source>
        <dbReference type="ARBA" id="ARBA00009209"/>
    </source>
</evidence>
<dbReference type="Proteomes" id="UP000001382">
    <property type="component" value="Chromosome"/>
</dbReference>
<keyword evidence="4" id="KW-1133">Transmembrane helix</keyword>
<gene>
    <name evidence="5" type="ordered locus">Gobs_0231</name>
</gene>
<dbReference type="AlphaFoldDB" id="D2S408"/>
<evidence type="ECO:0000256" key="4">
    <source>
        <dbReference type="SAM" id="Phobius"/>
    </source>
</evidence>
<keyword evidence="2 5" id="KW-0378">Hydrolase</keyword>
<dbReference type="SUPFAM" id="SSF48208">
    <property type="entry name" value="Six-hairpin glycosidases"/>
    <property type="match status" value="1"/>
</dbReference>
<accession>D2S408</accession>
<protein>
    <submittedName>
        <fullName evidence="5">Glycoside hydrolase family 8</fullName>
    </submittedName>
</protein>
<dbReference type="RefSeq" id="WP_012946477.1">
    <property type="nucleotide sequence ID" value="NC_013757.1"/>
</dbReference>
<dbReference type="OrthoDB" id="5482597at2"/>
<sequence>MRRDLLIVRDGDARLRPGAARRAQRRRRRTAVVAVVAAAVSVVGGIRLADDVQRAAAVVAADQPMVASDKTVLTDLWRDYRQTHLEPGTGRTLVLQDGAVTTSQGQGDTMLRAVWMDDQETFAQSWQWTKDNLQRDDALLASRFGERPDGSYGIQAELGGEDPVSGADVDVAFALLMAYSRWQEDDHLYDALPLIEAVWERSVVRVDGGPVLVASDSERDDAGQVLVTPASFAPYAFRVFARVDPQHDWPALVDNSYALLAQLADEPLDADRTAGLPPDRVSLDRRTGEFSAVGGDVTTQSGRDALRLSWRLALDHAWYGDERALRLLEGQSVLADSWTDQGRLVAAYDRDGTPAVDRESPAVYGGAMGYFDTVRPDLADEVYADELLPLYDADSGDMAEQLSNDDANWVWFGMALHLDELPNLNVTEE</sequence>
<evidence type="ECO:0000313" key="6">
    <source>
        <dbReference type="Proteomes" id="UP000001382"/>
    </source>
</evidence>
<keyword evidence="6" id="KW-1185">Reference proteome</keyword>
<name>D2S408_GEOOG</name>
<dbReference type="PRINTS" id="PR00735">
    <property type="entry name" value="GLHYDRLASE8"/>
</dbReference>
<dbReference type="EMBL" id="CP001867">
    <property type="protein sequence ID" value="ADB73036.1"/>
    <property type="molecule type" value="Genomic_DNA"/>
</dbReference>
<dbReference type="InterPro" id="IPR002037">
    <property type="entry name" value="Glyco_hydro_8"/>
</dbReference>
<reference evidence="5 6" key="1">
    <citation type="journal article" date="2010" name="Stand. Genomic Sci.">
        <title>Complete genome sequence of Geodermatophilus obscurus type strain (G-20).</title>
        <authorList>
            <person name="Ivanova N."/>
            <person name="Sikorski J."/>
            <person name="Jando M."/>
            <person name="Munk C."/>
            <person name="Lapidus A."/>
            <person name="Glavina Del Rio T."/>
            <person name="Copeland A."/>
            <person name="Tice H."/>
            <person name="Cheng J.-F."/>
            <person name="Lucas S."/>
            <person name="Chen F."/>
            <person name="Nolan M."/>
            <person name="Bruce D."/>
            <person name="Goodwin L."/>
            <person name="Pitluck S."/>
            <person name="Mavromatis K."/>
            <person name="Mikhailova N."/>
            <person name="Pati A."/>
            <person name="Chen A."/>
            <person name="Palaniappan K."/>
            <person name="Land M."/>
            <person name="Hauser L."/>
            <person name="Chang Y.-J."/>
            <person name="Jeffries C.D."/>
            <person name="Meincke L."/>
            <person name="Brettin T."/>
            <person name="Detter J.C."/>
            <person name="Detter J.C."/>
            <person name="Rohde M."/>
            <person name="Goeker M."/>
            <person name="Bristow J."/>
            <person name="Eisen J.A."/>
            <person name="Markowitz V."/>
            <person name="Hugenholtz P."/>
            <person name="Kyrpides N.C."/>
            <person name="Klenk H.-P."/>
        </authorList>
    </citation>
    <scope>NUCLEOTIDE SEQUENCE [LARGE SCALE GENOMIC DNA]</scope>
    <source>
        <strain evidence="6">ATCC 25078 / DSM 43160 / JCM 3152 / KCC A-0152 / KCTC 9177 / NBRC 13315 / NRRL B-3577 / G-20</strain>
    </source>
</reference>
<keyword evidence="3" id="KW-0326">Glycosidase</keyword>
<dbReference type="InterPro" id="IPR012341">
    <property type="entry name" value="6hp_glycosidase-like_sf"/>
</dbReference>
<dbReference type="CAZy" id="GH8">
    <property type="family name" value="Glycoside Hydrolase Family 8"/>
</dbReference>
<dbReference type="Gene3D" id="1.50.10.10">
    <property type="match status" value="1"/>
</dbReference>